<dbReference type="GO" id="GO:0006351">
    <property type="term" value="P:DNA-templated transcription"/>
    <property type="evidence" value="ECO:0007669"/>
    <property type="project" value="InterPro"/>
</dbReference>
<gene>
    <name evidence="13" type="ORF">COT97_01550</name>
</gene>
<evidence type="ECO:0000256" key="8">
    <source>
        <dbReference type="ARBA" id="ARBA00032524"/>
    </source>
</evidence>
<name>A0A2H0V5K4_9BACT</name>
<comment type="similarity">
    <text evidence="1">Belongs to the RNA polymerase alpha chain family.</text>
</comment>
<dbReference type="GO" id="GO:0046983">
    <property type="term" value="F:protein dimerization activity"/>
    <property type="evidence" value="ECO:0007669"/>
    <property type="project" value="InterPro"/>
</dbReference>
<comment type="catalytic activity">
    <reaction evidence="10">
        <text>RNA(n) + a ribonucleoside 5'-triphosphate = RNA(n+1) + diphosphate</text>
        <dbReference type="Rhea" id="RHEA:21248"/>
        <dbReference type="Rhea" id="RHEA-COMP:14527"/>
        <dbReference type="Rhea" id="RHEA-COMP:17342"/>
        <dbReference type="ChEBI" id="CHEBI:33019"/>
        <dbReference type="ChEBI" id="CHEBI:61557"/>
        <dbReference type="ChEBI" id="CHEBI:140395"/>
        <dbReference type="EC" id="2.7.7.6"/>
    </reaction>
</comment>
<evidence type="ECO:0000256" key="10">
    <source>
        <dbReference type="ARBA" id="ARBA00048552"/>
    </source>
</evidence>
<accession>A0A2H0V5K4</accession>
<dbReference type="AlphaFoldDB" id="A0A2H0V5K4"/>
<dbReference type="SUPFAM" id="SSF55257">
    <property type="entry name" value="RBP11-like subunits of RNA polymerase"/>
    <property type="match status" value="1"/>
</dbReference>
<evidence type="ECO:0000256" key="6">
    <source>
        <dbReference type="ARBA" id="ARBA00022695"/>
    </source>
</evidence>
<dbReference type="SUPFAM" id="SSF56553">
    <property type="entry name" value="Insert subdomain of RNA polymerase alpha subunit"/>
    <property type="match status" value="1"/>
</dbReference>
<feature type="region of interest" description="Disordered" evidence="11">
    <location>
        <begin position="231"/>
        <end position="255"/>
    </location>
</feature>
<keyword evidence="7" id="KW-0804">Transcription</keyword>
<evidence type="ECO:0000313" key="14">
    <source>
        <dbReference type="Proteomes" id="UP000229901"/>
    </source>
</evidence>
<dbReference type="NCBIfam" id="NF003519">
    <property type="entry name" value="PRK05182.2-5"/>
    <property type="match status" value="1"/>
</dbReference>
<evidence type="ECO:0000313" key="13">
    <source>
        <dbReference type="EMBL" id="PIR94373.1"/>
    </source>
</evidence>
<dbReference type="CDD" id="cd06928">
    <property type="entry name" value="RNAP_alpha_NTD"/>
    <property type="match status" value="1"/>
</dbReference>
<evidence type="ECO:0000259" key="12">
    <source>
        <dbReference type="SMART" id="SM00662"/>
    </source>
</evidence>
<dbReference type="NCBIfam" id="TIGR02027">
    <property type="entry name" value="rpoA"/>
    <property type="match status" value="1"/>
</dbReference>
<dbReference type="SMART" id="SM00662">
    <property type="entry name" value="RPOLD"/>
    <property type="match status" value="1"/>
</dbReference>
<dbReference type="Gene3D" id="2.170.120.12">
    <property type="entry name" value="DNA-directed RNA polymerase, insert domain"/>
    <property type="match status" value="1"/>
</dbReference>
<evidence type="ECO:0000256" key="2">
    <source>
        <dbReference type="ARBA" id="ARBA00012418"/>
    </source>
</evidence>
<dbReference type="Pfam" id="PF01193">
    <property type="entry name" value="RNA_pol_L"/>
    <property type="match status" value="1"/>
</dbReference>
<evidence type="ECO:0000256" key="11">
    <source>
        <dbReference type="SAM" id="MobiDB-lite"/>
    </source>
</evidence>
<organism evidence="13 14">
    <name type="scientific">Candidatus Falkowbacteria bacterium CG10_big_fil_rev_8_21_14_0_10_39_11</name>
    <dbReference type="NCBI Taxonomy" id="1974565"/>
    <lineage>
        <taxon>Bacteria</taxon>
        <taxon>Candidatus Falkowiibacteriota</taxon>
    </lineage>
</organism>
<dbReference type="InterPro" id="IPR011263">
    <property type="entry name" value="DNA-dir_RNA_pol_RpoA/D/Rpb3"/>
</dbReference>
<dbReference type="EMBL" id="PFAP01000007">
    <property type="protein sequence ID" value="PIR94373.1"/>
    <property type="molecule type" value="Genomic_DNA"/>
</dbReference>
<proteinExistence type="inferred from homology"/>
<keyword evidence="4 13" id="KW-0240">DNA-directed RNA polymerase</keyword>
<dbReference type="EC" id="2.7.7.6" evidence="2"/>
<protein>
    <recommendedName>
        <fullName evidence="3">DNA-directed RNA polymerase subunit alpha</fullName>
        <ecNumber evidence="2">2.7.7.6</ecNumber>
    </recommendedName>
    <alternativeName>
        <fullName evidence="9">RNA polymerase subunit alpha</fullName>
    </alternativeName>
    <alternativeName>
        <fullName evidence="8">Transcriptase subunit alpha</fullName>
    </alternativeName>
</protein>
<dbReference type="InterPro" id="IPR036643">
    <property type="entry name" value="RNApol_insert_sf"/>
</dbReference>
<evidence type="ECO:0000256" key="3">
    <source>
        <dbReference type="ARBA" id="ARBA00015972"/>
    </source>
</evidence>
<dbReference type="InterPro" id="IPR011773">
    <property type="entry name" value="DNA-dir_RpoA"/>
</dbReference>
<dbReference type="Pfam" id="PF01000">
    <property type="entry name" value="RNA_pol_A_bac"/>
    <property type="match status" value="1"/>
</dbReference>
<dbReference type="Proteomes" id="UP000229901">
    <property type="component" value="Unassembled WGS sequence"/>
</dbReference>
<comment type="caution">
    <text evidence="13">The sequence shown here is derived from an EMBL/GenBank/DDBJ whole genome shotgun (WGS) entry which is preliminary data.</text>
</comment>
<sequence>MCMELFLLPSKIEYKKGEKPHEAILNVEPLYFGYGTTMANTLRRVLLSSLPGAAVTAVKIKGVDQEFSAIDNVKEDALNIILNLKNLAIKVHSDEPVKLKLKAKGIKTVTAGDIEKNSDVDIINTDLEILTLTDKKAEVEMEITVEKGRGYIPVEERDKEDLEIGTMMVDAVFSPVRSVGYKVENIRVGDITDYDQLAMTIETDGTITPQEAVSQATKILIDHFSLLQGEKKEVSKDKEEEKEEVIEEEVIEDEK</sequence>
<feature type="compositionally biased region" description="Acidic residues" evidence="11">
    <location>
        <begin position="240"/>
        <end position="255"/>
    </location>
</feature>
<dbReference type="GO" id="GO:0003899">
    <property type="term" value="F:DNA-directed RNA polymerase activity"/>
    <property type="evidence" value="ECO:0007669"/>
    <property type="project" value="UniProtKB-EC"/>
</dbReference>
<dbReference type="InterPro" id="IPR036603">
    <property type="entry name" value="RBP11-like"/>
</dbReference>
<dbReference type="GO" id="GO:0005737">
    <property type="term" value="C:cytoplasm"/>
    <property type="evidence" value="ECO:0007669"/>
    <property type="project" value="UniProtKB-ARBA"/>
</dbReference>
<evidence type="ECO:0000256" key="4">
    <source>
        <dbReference type="ARBA" id="ARBA00022478"/>
    </source>
</evidence>
<evidence type="ECO:0000256" key="7">
    <source>
        <dbReference type="ARBA" id="ARBA00023163"/>
    </source>
</evidence>
<dbReference type="Gene3D" id="3.30.1360.10">
    <property type="entry name" value="RNA polymerase, RBP11-like subunit"/>
    <property type="match status" value="1"/>
</dbReference>
<feature type="domain" description="DNA-directed RNA polymerase RpoA/D/Rpb3-type" evidence="12">
    <location>
        <begin position="22"/>
        <end position="230"/>
    </location>
</feature>
<keyword evidence="5" id="KW-0808">Transferase</keyword>
<dbReference type="InterPro" id="IPR011262">
    <property type="entry name" value="DNA-dir_RNA_pol_insert"/>
</dbReference>
<reference evidence="14" key="1">
    <citation type="submission" date="2017-09" db="EMBL/GenBank/DDBJ databases">
        <title>Depth-based differentiation of microbial function through sediment-hosted aquifers and enrichment of novel symbionts in the deep terrestrial subsurface.</title>
        <authorList>
            <person name="Probst A.J."/>
            <person name="Ladd B."/>
            <person name="Jarett J.K."/>
            <person name="Geller-Mcgrath D.E."/>
            <person name="Sieber C.M.K."/>
            <person name="Emerson J.B."/>
            <person name="Anantharaman K."/>
            <person name="Thomas B.C."/>
            <person name="Malmstrom R."/>
            <person name="Stieglmeier M."/>
            <person name="Klingl A."/>
            <person name="Woyke T."/>
            <person name="Ryan C.M."/>
            <person name="Banfield J.F."/>
        </authorList>
    </citation>
    <scope>NUCLEOTIDE SEQUENCE [LARGE SCALE GENOMIC DNA]</scope>
</reference>
<keyword evidence="6" id="KW-0548">Nucleotidyltransferase</keyword>
<dbReference type="FunFam" id="2.170.120.12:FF:000001">
    <property type="entry name" value="DNA-directed RNA polymerase subunit alpha"/>
    <property type="match status" value="1"/>
</dbReference>
<evidence type="ECO:0000256" key="9">
    <source>
        <dbReference type="ARBA" id="ARBA00033070"/>
    </source>
</evidence>
<dbReference type="GO" id="GO:0000428">
    <property type="term" value="C:DNA-directed RNA polymerase complex"/>
    <property type="evidence" value="ECO:0007669"/>
    <property type="project" value="UniProtKB-KW"/>
</dbReference>
<evidence type="ECO:0000256" key="5">
    <source>
        <dbReference type="ARBA" id="ARBA00022679"/>
    </source>
</evidence>
<dbReference type="GO" id="GO:0003677">
    <property type="term" value="F:DNA binding"/>
    <property type="evidence" value="ECO:0007669"/>
    <property type="project" value="InterPro"/>
</dbReference>
<evidence type="ECO:0000256" key="1">
    <source>
        <dbReference type="ARBA" id="ARBA00007123"/>
    </source>
</evidence>